<sequence length="75" mass="7599">MHSRSLLNSSVRTLRHGLAPAAAACLTLATATANAETPSVVTTIKPLHSIATAVMEGVGTPHILIDGASSPTALR</sequence>
<dbReference type="SUPFAM" id="SSF53807">
    <property type="entry name" value="Helical backbone' metal receptor"/>
    <property type="match status" value="1"/>
</dbReference>
<accession>A0ABT3R0X3</accession>
<keyword evidence="3" id="KW-1185">Reference proteome</keyword>
<dbReference type="Gene3D" id="3.40.50.1980">
    <property type="entry name" value="Nitrogenase molybdenum iron protein domain"/>
    <property type="match status" value="1"/>
</dbReference>
<keyword evidence="1" id="KW-0732">Signal</keyword>
<evidence type="ECO:0000256" key="1">
    <source>
        <dbReference type="SAM" id="SignalP"/>
    </source>
</evidence>
<dbReference type="RefSeq" id="WP_265962437.1">
    <property type="nucleotide sequence ID" value="NZ_JAPEVI010000003.1"/>
</dbReference>
<comment type="caution">
    <text evidence="2">The sequence shown here is derived from an EMBL/GenBank/DDBJ whole genome shotgun (WGS) entry which is preliminary data.</text>
</comment>
<reference evidence="2 3" key="1">
    <citation type="journal article" date="2016" name="Int. J. Syst. Evol. Microbiol.">
        <title>Labrenzia salina sp. nov., isolated from the rhizosphere of the halophyte Arthrocnemum macrostachyum.</title>
        <authorList>
            <person name="Camacho M."/>
            <person name="Redondo-Gomez S."/>
            <person name="Rodriguez-Llorente I."/>
            <person name="Rohde M."/>
            <person name="Sproer C."/>
            <person name="Schumann P."/>
            <person name="Klenk H.P."/>
            <person name="Montero-Calasanz M.D.C."/>
        </authorList>
    </citation>
    <scope>NUCLEOTIDE SEQUENCE [LARGE SCALE GENOMIC DNA]</scope>
    <source>
        <strain evidence="2 3">DSM 29163</strain>
    </source>
</reference>
<evidence type="ECO:0000313" key="3">
    <source>
        <dbReference type="Proteomes" id="UP001300261"/>
    </source>
</evidence>
<protein>
    <submittedName>
        <fullName evidence="2">Uncharacterized protein</fullName>
    </submittedName>
</protein>
<evidence type="ECO:0000313" key="2">
    <source>
        <dbReference type="EMBL" id="MCX2722776.1"/>
    </source>
</evidence>
<dbReference type="EMBL" id="JAPEVI010000003">
    <property type="protein sequence ID" value="MCX2722776.1"/>
    <property type="molecule type" value="Genomic_DNA"/>
</dbReference>
<organism evidence="2 3">
    <name type="scientific">Roseibium salinum</name>
    <dbReference type="NCBI Taxonomy" id="1604349"/>
    <lineage>
        <taxon>Bacteria</taxon>
        <taxon>Pseudomonadati</taxon>
        <taxon>Pseudomonadota</taxon>
        <taxon>Alphaproteobacteria</taxon>
        <taxon>Hyphomicrobiales</taxon>
        <taxon>Stappiaceae</taxon>
        <taxon>Roseibium</taxon>
    </lineage>
</organism>
<gene>
    <name evidence="2" type="ORF">ON753_10345</name>
</gene>
<dbReference type="Proteomes" id="UP001300261">
    <property type="component" value="Unassembled WGS sequence"/>
</dbReference>
<feature type="signal peptide" evidence="1">
    <location>
        <begin position="1"/>
        <end position="35"/>
    </location>
</feature>
<proteinExistence type="predicted"/>
<feature type="chain" id="PRO_5045957306" evidence="1">
    <location>
        <begin position="36"/>
        <end position="75"/>
    </location>
</feature>
<name>A0ABT3R0X3_9HYPH</name>